<feature type="chain" id="PRO_5038067588" description="Lipoprotein" evidence="1">
    <location>
        <begin position="28"/>
        <end position="202"/>
    </location>
</feature>
<dbReference type="RefSeq" id="WP_215623014.1">
    <property type="nucleotide sequence ID" value="NZ_CP076134.1"/>
</dbReference>
<sequence>MTELIRHGLRLAAALLVLIGAASPAFACACCTNAGQRNVATVALDSGKRQEIESLRFSGKATLFTGEGDVEGIEGIATPSGSYEFTAKWLDDRLVLSFRDKTGHTGALALARPNTVSVFEVDPRDRPDRGHGPALYKEWKLTAPAAGSGVFRPGIAPRQLLTLILQGAGNSCTSADDFSHWTLVMQGPKANYTLFGDLVTTK</sequence>
<evidence type="ECO:0008006" key="4">
    <source>
        <dbReference type="Google" id="ProtNLM"/>
    </source>
</evidence>
<feature type="signal peptide" evidence="1">
    <location>
        <begin position="1"/>
        <end position="27"/>
    </location>
</feature>
<dbReference type="Proteomes" id="UP000680839">
    <property type="component" value="Chromosome"/>
</dbReference>
<organism evidence="2 3">
    <name type="scientific">Bradyrhizobium sediminis</name>
    <dbReference type="NCBI Taxonomy" id="2840469"/>
    <lineage>
        <taxon>Bacteria</taxon>
        <taxon>Pseudomonadati</taxon>
        <taxon>Pseudomonadota</taxon>
        <taxon>Alphaproteobacteria</taxon>
        <taxon>Hyphomicrobiales</taxon>
        <taxon>Nitrobacteraceae</taxon>
        <taxon>Bradyrhizobium</taxon>
    </lineage>
</organism>
<accession>A0A975NGG3</accession>
<evidence type="ECO:0000313" key="2">
    <source>
        <dbReference type="EMBL" id="QWG14390.1"/>
    </source>
</evidence>
<gene>
    <name evidence="2" type="ORF">KMZ29_06880</name>
</gene>
<evidence type="ECO:0000313" key="3">
    <source>
        <dbReference type="Proteomes" id="UP000680839"/>
    </source>
</evidence>
<keyword evidence="1" id="KW-0732">Signal</keyword>
<protein>
    <recommendedName>
        <fullName evidence="4">Lipoprotein</fullName>
    </recommendedName>
</protein>
<dbReference type="PROSITE" id="PS51257">
    <property type="entry name" value="PROKAR_LIPOPROTEIN"/>
    <property type="match status" value="1"/>
</dbReference>
<name>A0A975NGG3_9BRAD</name>
<dbReference type="AlphaFoldDB" id="A0A975NGG3"/>
<proteinExistence type="predicted"/>
<dbReference type="EMBL" id="CP076134">
    <property type="protein sequence ID" value="QWG14390.1"/>
    <property type="molecule type" value="Genomic_DNA"/>
</dbReference>
<reference evidence="2" key="1">
    <citation type="submission" date="2021-06" db="EMBL/GenBank/DDBJ databases">
        <title>Bradyrhizobium sp. S2-20-1 Genome sequencing.</title>
        <authorList>
            <person name="Jin L."/>
        </authorList>
    </citation>
    <scope>NUCLEOTIDE SEQUENCE</scope>
    <source>
        <strain evidence="2">S2-20-1</strain>
    </source>
</reference>
<evidence type="ECO:0000256" key="1">
    <source>
        <dbReference type="SAM" id="SignalP"/>
    </source>
</evidence>